<dbReference type="InterPro" id="IPR012336">
    <property type="entry name" value="Thioredoxin-like_fold"/>
</dbReference>
<dbReference type="GO" id="GO:0007005">
    <property type="term" value="P:mitochondrion organization"/>
    <property type="evidence" value="ECO:0007669"/>
    <property type="project" value="TreeGrafter"/>
</dbReference>
<dbReference type="EMBL" id="MU865389">
    <property type="protein sequence ID" value="KAK4224554.1"/>
    <property type="molecule type" value="Genomic_DNA"/>
</dbReference>
<evidence type="ECO:0000313" key="2">
    <source>
        <dbReference type="EMBL" id="KAK4224554.1"/>
    </source>
</evidence>
<dbReference type="PANTHER" id="PTHR12289:SF44">
    <property type="entry name" value="OUTER MEMBRANE PROTEIN (SAM35), PUTATIVE (AFU_ORTHOLOGUE AFUA_1G13180)-RELATED"/>
    <property type="match status" value="1"/>
</dbReference>
<evidence type="ECO:0000313" key="3">
    <source>
        <dbReference type="Proteomes" id="UP001301958"/>
    </source>
</evidence>
<protein>
    <recommendedName>
        <fullName evidence="1">Thioredoxin-like fold domain-containing protein</fullName>
    </recommendedName>
</protein>
<reference evidence="2" key="1">
    <citation type="journal article" date="2023" name="Mol. Phylogenet. Evol.">
        <title>Genome-scale phylogeny and comparative genomics of the fungal order Sordariales.</title>
        <authorList>
            <person name="Hensen N."/>
            <person name="Bonometti L."/>
            <person name="Westerberg I."/>
            <person name="Brannstrom I.O."/>
            <person name="Guillou S."/>
            <person name="Cros-Aarteil S."/>
            <person name="Calhoun S."/>
            <person name="Haridas S."/>
            <person name="Kuo A."/>
            <person name="Mondo S."/>
            <person name="Pangilinan J."/>
            <person name="Riley R."/>
            <person name="LaButti K."/>
            <person name="Andreopoulos B."/>
            <person name="Lipzen A."/>
            <person name="Chen C."/>
            <person name="Yan M."/>
            <person name="Daum C."/>
            <person name="Ng V."/>
            <person name="Clum A."/>
            <person name="Steindorff A."/>
            <person name="Ohm R.A."/>
            <person name="Martin F."/>
            <person name="Silar P."/>
            <person name="Natvig D.O."/>
            <person name="Lalanne C."/>
            <person name="Gautier V."/>
            <person name="Ament-Velasquez S.L."/>
            <person name="Kruys A."/>
            <person name="Hutchinson M.I."/>
            <person name="Powell A.J."/>
            <person name="Barry K."/>
            <person name="Miller A.N."/>
            <person name="Grigoriev I.V."/>
            <person name="Debuchy R."/>
            <person name="Gladieux P."/>
            <person name="Hiltunen Thoren M."/>
            <person name="Johannesson H."/>
        </authorList>
    </citation>
    <scope>NUCLEOTIDE SEQUENCE</scope>
    <source>
        <strain evidence="2">CBS 990.96</strain>
    </source>
</reference>
<accession>A0AAN7H009</accession>
<evidence type="ECO:0000259" key="1">
    <source>
        <dbReference type="Pfam" id="PF17172"/>
    </source>
</evidence>
<dbReference type="PANTHER" id="PTHR12289">
    <property type="entry name" value="METAXIN RELATED"/>
    <property type="match status" value="1"/>
</dbReference>
<dbReference type="Proteomes" id="UP001301958">
    <property type="component" value="Unassembled WGS sequence"/>
</dbReference>
<name>A0AAN7H009_9PEZI</name>
<dbReference type="Pfam" id="PF17172">
    <property type="entry name" value="GST_N_4"/>
    <property type="match status" value="1"/>
</dbReference>
<sequence length="364" mass="40648">MSPRTGPSNSFPNCHHLSHRLFGMSQTITKTHDVSIPDFFSAKTSYFIRITFATIQSIPNNKTTRTAMTTTATPSKPPASWALLQIPKPIQTLFNKFPLVTYPSNDLPLRTQLLNSSSLPTLYIFTTEPDALANLPSFNPTCLKWQTLLRLTRTPHRVLPSTNHASPTGSLPFLLPADSTSSPSKPIPASRITNHLSLALPPPPTAREETFLSLLTPIRNAFLYSLYLLPSYEELLNQFYIYPSTSSSLVQKTLRYQLRSAAAASILQSKNLHPDGGKEQIDEKEIFEEVREALEALAGELLQSRTEWFFGRERPGEFDAGVFGYLWLMLVYMGGGLGQVVREVGGGVLERFCRRIAEECGWDL</sequence>
<keyword evidence="3" id="KW-1185">Reference proteome</keyword>
<organism evidence="2 3">
    <name type="scientific">Podospora fimiseda</name>
    <dbReference type="NCBI Taxonomy" id="252190"/>
    <lineage>
        <taxon>Eukaryota</taxon>
        <taxon>Fungi</taxon>
        <taxon>Dikarya</taxon>
        <taxon>Ascomycota</taxon>
        <taxon>Pezizomycotina</taxon>
        <taxon>Sordariomycetes</taxon>
        <taxon>Sordariomycetidae</taxon>
        <taxon>Sordariales</taxon>
        <taxon>Podosporaceae</taxon>
        <taxon>Podospora</taxon>
    </lineage>
</organism>
<proteinExistence type="predicted"/>
<reference evidence="2" key="2">
    <citation type="submission" date="2023-05" db="EMBL/GenBank/DDBJ databases">
        <authorList>
            <consortium name="Lawrence Berkeley National Laboratory"/>
            <person name="Steindorff A."/>
            <person name="Hensen N."/>
            <person name="Bonometti L."/>
            <person name="Westerberg I."/>
            <person name="Brannstrom I.O."/>
            <person name="Guillou S."/>
            <person name="Cros-Aarteil S."/>
            <person name="Calhoun S."/>
            <person name="Haridas S."/>
            <person name="Kuo A."/>
            <person name="Mondo S."/>
            <person name="Pangilinan J."/>
            <person name="Riley R."/>
            <person name="Labutti K."/>
            <person name="Andreopoulos B."/>
            <person name="Lipzen A."/>
            <person name="Chen C."/>
            <person name="Yanf M."/>
            <person name="Daum C."/>
            <person name="Ng V."/>
            <person name="Clum A."/>
            <person name="Ohm R."/>
            <person name="Martin F."/>
            <person name="Silar P."/>
            <person name="Natvig D."/>
            <person name="Lalanne C."/>
            <person name="Gautier V."/>
            <person name="Ament-Velasquez S.L."/>
            <person name="Kruys A."/>
            <person name="Hutchinson M.I."/>
            <person name="Powell A.J."/>
            <person name="Barry K."/>
            <person name="Miller A.N."/>
            <person name="Grigoriev I.V."/>
            <person name="Debuchy R."/>
            <person name="Gladieux P."/>
            <person name="Thoren M.H."/>
            <person name="Johannesson H."/>
        </authorList>
    </citation>
    <scope>NUCLEOTIDE SEQUENCE</scope>
    <source>
        <strain evidence="2">CBS 990.96</strain>
    </source>
</reference>
<dbReference type="InterPro" id="IPR050931">
    <property type="entry name" value="Mito_Protein_Transport_Metaxin"/>
</dbReference>
<dbReference type="GO" id="GO:0001401">
    <property type="term" value="C:SAM complex"/>
    <property type="evidence" value="ECO:0007669"/>
    <property type="project" value="TreeGrafter"/>
</dbReference>
<comment type="caution">
    <text evidence="2">The sequence shown here is derived from an EMBL/GenBank/DDBJ whole genome shotgun (WGS) entry which is preliminary data.</text>
</comment>
<gene>
    <name evidence="2" type="ORF">QBC38DRAFT_485194</name>
</gene>
<dbReference type="AlphaFoldDB" id="A0AAN7H009"/>
<feature type="domain" description="Thioredoxin-like fold" evidence="1">
    <location>
        <begin position="140"/>
        <end position="229"/>
    </location>
</feature>